<dbReference type="AlphaFoldDB" id="A0A4Z1P7M6"/>
<dbReference type="OrthoDB" id="2772415at2759"/>
<accession>A0A4Z1P7M6</accession>
<keyword evidence="2" id="KW-1185">Reference proteome</keyword>
<reference evidence="1 2" key="1">
    <citation type="submission" date="2019-04" db="EMBL/GenBank/DDBJ databases">
        <title>High contiguity whole genome sequence and gene annotation resource for two Venturia nashicola isolates.</title>
        <authorList>
            <person name="Prokchorchik M."/>
            <person name="Won K."/>
            <person name="Lee Y."/>
            <person name="Choi E.D."/>
            <person name="Segonzac C."/>
            <person name="Sohn K.H."/>
        </authorList>
    </citation>
    <scope>NUCLEOTIDE SEQUENCE [LARGE SCALE GENOMIC DNA]</scope>
    <source>
        <strain evidence="1 2">PRI2</strain>
    </source>
</reference>
<name>A0A4Z1P7M6_9PEZI</name>
<evidence type="ECO:0008006" key="3">
    <source>
        <dbReference type="Google" id="ProtNLM"/>
    </source>
</evidence>
<dbReference type="EMBL" id="SNSC02000004">
    <property type="protein sequence ID" value="TID25143.1"/>
    <property type="molecule type" value="Genomic_DNA"/>
</dbReference>
<organism evidence="1 2">
    <name type="scientific">Venturia nashicola</name>
    <dbReference type="NCBI Taxonomy" id="86259"/>
    <lineage>
        <taxon>Eukaryota</taxon>
        <taxon>Fungi</taxon>
        <taxon>Dikarya</taxon>
        <taxon>Ascomycota</taxon>
        <taxon>Pezizomycotina</taxon>
        <taxon>Dothideomycetes</taxon>
        <taxon>Pleosporomycetidae</taxon>
        <taxon>Venturiales</taxon>
        <taxon>Venturiaceae</taxon>
        <taxon>Venturia</taxon>
    </lineage>
</organism>
<sequence length="127" mass="13737">MAASDPKYPLGPYKLVTVNNAPERAKRLIGRVVEEVKGKYTIIHAGNADSLEAAPTLVKELQPDLLFTASMWTAEESLKVRTEAAALVPGLKTFAIPKGLQVEKGPDAIVEFLVENLPGLLEPEMKA</sequence>
<evidence type="ECO:0000313" key="1">
    <source>
        <dbReference type="EMBL" id="TID25143.1"/>
    </source>
</evidence>
<proteinExistence type="predicted"/>
<protein>
    <recommendedName>
        <fullName evidence="3">Fe/B12 periplasmic-binding domain-containing protein</fullName>
    </recommendedName>
</protein>
<comment type="caution">
    <text evidence="1">The sequence shown here is derived from an EMBL/GenBank/DDBJ whole genome shotgun (WGS) entry which is preliminary data.</text>
</comment>
<gene>
    <name evidence="1" type="ORF">E6O75_ATG04348</name>
</gene>
<evidence type="ECO:0000313" key="2">
    <source>
        <dbReference type="Proteomes" id="UP000298493"/>
    </source>
</evidence>
<dbReference type="Proteomes" id="UP000298493">
    <property type="component" value="Unassembled WGS sequence"/>
</dbReference>